<feature type="transmembrane region" description="Helical" evidence="7">
    <location>
        <begin position="21"/>
        <end position="40"/>
    </location>
</feature>
<dbReference type="InterPro" id="IPR051788">
    <property type="entry name" value="MFS_Transporter"/>
</dbReference>
<comment type="subcellular location">
    <subcellularLocation>
        <location evidence="1">Endomembrane system</location>
        <topology evidence="1">Multi-pass membrane protein</topology>
    </subcellularLocation>
</comment>
<feature type="transmembrane region" description="Helical" evidence="7">
    <location>
        <begin position="299"/>
        <end position="321"/>
    </location>
</feature>
<feature type="transmembrane region" description="Helical" evidence="7">
    <location>
        <begin position="172"/>
        <end position="189"/>
    </location>
</feature>
<dbReference type="EMBL" id="UOGD01000171">
    <property type="protein sequence ID" value="VAX20576.1"/>
    <property type="molecule type" value="Genomic_DNA"/>
</dbReference>
<evidence type="ECO:0000256" key="5">
    <source>
        <dbReference type="ARBA" id="ARBA00022989"/>
    </source>
</evidence>
<dbReference type="SUPFAM" id="SSF103473">
    <property type="entry name" value="MFS general substrate transporter"/>
    <property type="match status" value="1"/>
</dbReference>
<feature type="transmembrane region" description="Helical" evidence="7">
    <location>
        <begin position="333"/>
        <end position="355"/>
    </location>
</feature>
<gene>
    <name evidence="9" type="ORF">MNBD_IGNAVI01-505</name>
</gene>
<feature type="transmembrane region" description="Helical" evidence="7">
    <location>
        <begin position="142"/>
        <end position="160"/>
    </location>
</feature>
<feature type="transmembrane region" description="Helical" evidence="7">
    <location>
        <begin position="105"/>
        <end position="130"/>
    </location>
</feature>
<organism evidence="9">
    <name type="scientific">hydrothermal vent metagenome</name>
    <dbReference type="NCBI Taxonomy" id="652676"/>
    <lineage>
        <taxon>unclassified sequences</taxon>
        <taxon>metagenomes</taxon>
        <taxon>ecological metagenomes</taxon>
    </lineage>
</organism>
<dbReference type="Pfam" id="PF07690">
    <property type="entry name" value="MFS_1"/>
    <property type="match status" value="1"/>
</dbReference>
<dbReference type="PANTHER" id="PTHR23514:SF3">
    <property type="entry name" value="BYPASS OF STOP CODON PROTEIN 6"/>
    <property type="match status" value="1"/>
</dbReference>
<protein>
    <recommendedName>
        <fullName evidence="8">Major facilitator superfamily (MFS) profile domain-containing protein</fullName>
    </recommendedName>
</protein>
<comment type="similarity">
    <text evidence="2">Belongs to the major facilitator superfamily.</text>
</comment>
<evidence type="ECO:0000256" key="6">
    <source>
        <dbReference type="ARBA" id="ARBA00023136"/>
    </source>
</evidence>
<dbReference type="PANTHER" id="PTHR23514">
    <property type="entry name" value="BYPASS OF STOP CODON PROTEIN 6"/>
    <property type="match status" value="1"/>
</dbReference>
<dbReference type="Gene3D" id="1.20.1250.20">
    <property type="entry name" value="MFS general substrate transporter like domains"/>
    <property type="match status" value="2"/>
</dbReference>
<keyword evidence="4 7" id="KW-0812">Transmembrane</keyword>
<reference evidence="9" key="1">
    <citation type="submission" date="2018-06" db="EMBL/GenBank/DDBJ databases">
        <authorList>
            <person name="Zhirakovskaya E."/>
        </authorList>
    </citation>
    <scope>NUCLEOTIDE SEQUENCE</scope>
</reference>
<evidence type="ECO:0000256" key="7">
    <source>
        <dbReference type="SAM" id="Phobius"/>
    </source>
</evidence>
<evidence type="ECO:0000256" key="1">
    <source>
        <dbReference type="ARBA" id="ARBA00004127"/>
    </source>
</evidence>
<evidence type="ECO:0000256" key="4">
    <source>
        <dbReference type="ARBA" id="ARBA00022692"/>
    </source>
</evidence>
<feature type="transmembrane region" description="Helical" evidence="7">
    <location>
        <begin position="273"/>
        <end position="293"/>
    </location>
</feature>
<dbReference type="InterPro" id="IPR011701">
    <property type="entry name" value="MFS"/>
</dbReference>
<dbReference type="InterPro" id="IPR036259">
    <property type="entry name" value="MFS_trans_sf"/>
</dbReference>
<feature type="domain" description="Major facilitator superfamily (MFS) profile" evidence="8">
    <location>
        <begin position="15"/>
        <end position="481"/>
    </location>
</feature>
<evidence type="ECO:0000259" key="8">
    <source>
        <dbReference type="PROSITE" id="PS50850"/>
    </source>
</evidence>
<feature type="transmembrane region" description="Helical" evidence="7">
    <location>
        <begin position="52"/>
        <end position="73"/>
    </location>
</feature>
<dbReference type="AlphaFoldDB" id="A0A3B1BQI4"/>
<accession>A0A3B1BQI4</accession>
<name>A0A3B1BQI4_9ZZZZ</name>
<feature type="transmembrane region" description="Helical" evidence="7">
    <location>
        <begin position="235"/>
        <end position="261"/>
    </location>
</feature>
<evidence type="ECO:0000256" key="3">
    <source>
        <dbReference type="ARBA" id="ARBA00022448"/>
    </source>
</evidence>
<keyword evidence="5 7" id="KW-1133">Transmembrane helix</keyword>
<sequence length="492" mass="52672">MDKAQNLGSVNISRLFMGSNFALIATSVTFAIIGAIMGPLKEIFVLTNAEVGWIGGAALWGFSITIFIFGPLCDVLGMKFLFRLAFLGHFVGVITMIFADGFTMLFIGALVLAMGNGLVEAAANPLIATLFPDNKTEMLNKFHVWFPGGIVIGGLISFGLDSIGISSYQIKLLVILLPTITYGILFLGQKFPATERLQSGVSGKDMIKSTLLRPLFWVLVIAMMMTASIELGPNRWIPAVLESAGIPGILVLVWINLLMAIMRYKAGPIVHKLSPTGILLSSAIVSGIGLFWLSYTDSLAMAITAGTVFALGVSYFWPTMLGVTSERIPKGGALALALVGGVGTIIVGLVTSPIMGSIADNHLHEKLPVKETTIVLEHIVDTFPEIKAQKGAKTAEDYDNAINAAQEILDSVNVNGTLPKYATANALRSAMAVDPNAEASKEAKKILGPAENYGGKISFRRVAPLSIVLAILFGIMYFRDRKRGGYKAELIE</sequence>
<feature type="transmembrane region" description="Helical" evidence="7">
    <location>
        <begin position="80"/>
        <end position="99"/>
    </location>
</feature>
<keyword evidence="6 7" id="KW-0472">Membrane</keyword>
<proteinExistence type="inferred from homology"/>
<feature type="transmembrane region" description="Helical" evidence="7">
    <location>
        <begin position="462"/>
        <end position="478"/>
    </location>
</feature>
<feature type="transmembrane region" description="Helical" evidence="7">
    <location>
        <begin position="210"/>
        <end position="229"/>
    </location>
</feature>
<dbReference type="GO" id="GO:0016020">
    <property type="term" value="C:membrane"/>
    <property type="evidence" value="ECO:0007669"/>
    <property type="project" value="TreeGrafter"/>
</dbReference>
<dbReference type="InterPro" id="IPR020846">
    <property type="entry name" value="MFS_dom"/>
</dbReference>
<evidence type="ECO:0000256" key="2">
    <source>
        <dbReference type="ARBA" id="ARBA00008335"/>
    </source>
</evidence>
<dbReference type="PROSITE" id="PS50850">
    <property type="entry name" value="MFS"/>
    <property type="match status" value="1"/>
</dbReference>
<evidence type="ECO:0000313" key="9">
    <source>
        <dbReference type="EMBL" id="VAX20576.1"/>
    </source>
</evidence>
<keyword evidence="3" id="KW-0813">Transport</keyword>
<dbReference type="GO" id="GO:0012505">
    <property type="term" value="C:endomembrane system"/>
    <property type="evidence" value="ECO:0007669"/>
    <property type="project" value="UniProtKB-SubCell"/>
</dbReference>
<dbReference type="GO" id="GO:0022857">
    <property type="term" value="F:transmembrane transporter activity"/>
    <property type="evidence" value="ECO:0007669"/>
    <property type="project" value="InterPro"/>
</dbReference>